<evidence type="ECO:0000313" key="1">
    <source>
        <dbReference type="EMBL" id="WCR08852.1"/>
    </source>
</evidence>
<name>A0ABY7SPC3_9RHOB</name>
<sequence>MAIASAAFSVASSLTGYLSRGANPTVPLLISLHQAVEAMGLQIEAIDMKLELILSELAELRQDVLNIPENVQLSDAYYKMREPYTAFLELDPDAHKDEPSDGYLRALPSIFDRLQIARRIFVDVSMSGNRLIADGAPHLALAQDAEILIGADMLRVEMMERGLQIDPQALLGALGEYEAFFRATLDPDVPASFTAIKISLMSQIQEIVARSWISDDLIELRETVMCWSTHTSCLVADPISGHCYEPGPGIRMEHQSFSYSKTGISDSPTVFPDEIAHPFIYEVINNNDCPLALSSIMEASIDRQYTSTVQQVEALNALIISAYKAQYFEALCRRALDINLRHQSNIMAALGVSEP</sequence>
<gene>
    <name evidence="1" type="ORF">JHX87_08705</name>
</gene>
<organism evidence="1 2">
    <name type="scientific">Paracoccus fistulariae</name>
    <dbReference type="NCBI Taxonomy" id="658446"/>
    <lineage>
        <taxon>Bacteria</taxon>
        <taxon>Pseudomonadati</taxon>
        <taxon>Pseudomonadota</taxon>
        <taxon>Alphaproteobacteria</taxon>
        <taxon>Rhodobacterales</taxon>
        <taxon>Paracoccaceae</taxon>
        <taxon>Paracoccus</taxon>
    </lineage>
</organism>
<proteinExistence type="predicted"/>
<dbReference type="RefSeq" id="WP_271886804.1">
    <property type="nucleotide sequence ID" value="NZ_CP067136.1"/>
</dbReference>
<keyword evidence="2" id="KW-1185">Reference proteome</keyword>
<reference evidence="1 2" key="1">
    <citation type="submission" date="2021-01" db="EMBL/GenBank/DDBJ databases">
        <title>Biogeographic distribution of Paracoccus.</title>
        <authorList>
            <person name="Hollensteiner J."/>
            <person name="Leineberger J."/>
            <person name="Brinkhoff T."/>
            <person name="Daniel R."/>
        </authorList>
    </citation>
    <scope>NUCLEOTIDE SEQUENCE [LARGE SCALE GENOMIC DNA]</scope>
    <source>
        <strain evidence="1 2">KCTC 22803</strain>
    </source>
</reference>
<evidence type="ECO:0000313" key="2">
    <source>
        <dbReference type="Proteomes" id="UP001219349"/>
    </source>
</evidence>
<protein>
    <submittedName>
        <fullName evidence="1">Uncharacterized protein</fullName>
    </submittedName>
</protein>
<accession>A0ABY7SPC3</accession>
<dbReference type="Proteomes" id="UP001219349">
    <property type="component" value="Chromosome"/>
</dbReference>
<dbReference type="EMBL" id="CP067136">
    <property type="protein sequence ID" value="WCR08852.1"/>
    <property type="molecule type" value="Genomic_DNA"/>
</dbReference>